<sequence>YKAYTLLSDLNLRKEEMKKAFFKGLNKKVKTELGYKEPLKPLNRLYEVIDKIRMYENNCDTEKIKRPIYDSFDNKAFLHDL</sequence>
<evidence type="ECO:0000313" key="2">
    <source>
        <dbReference type="Proteomes" id="UP000789375"/>
    </source>
</evidence>
<evidence type="ECO:0000313" key="1">
    <source>
        <dbReference type="EMBL" id="CAG8648879.1"/>
    </source>
</evidence>
<gene>
    <name evidence="1" type="ORF">FMOSSE_LOCUS11371</name>
</gene>
<feature type="non-terminal residue" evidence="1">
    <location>
        <position position="1"/>
    </location>
</feature>
<reference evidence="1" key="1">
    <citation type="submission" date="2021-06" db="EMBL/GenBank/DDBJ databases">
        <authorList>
            <person name="Kallberg Y."/>
            <person name="Tangrot J."/>
            <person name="Rosling A."/>
        </authorList>
    </citation>
    <scope>NUCLEOTIDE SEQUENCE</scope>
    <source>
        <strain evidence="1">87-6 pot B 2015</strain>
    </source>
</reference>
<comment type="caution">
    <text evidence="1">The sequence shown here is derived from an EMBL/GenBank/DDBJ whole genome shotgun (WGS) entry which is preliminary data.</text>
</comment>
<keyword evidence="2" id="KW-1185">Reference proteome</keyword>
<proteinExistence type="predicted"/>
<accession>A0A9N9DS33</accession>
<name>A0A9N9DS33_FUNMO</name>
<dbReference type="EMBL" id="CAJVPP010004378">
    <property type="protein sequence ID" value="CAG8648879.1"/>
    <property type="molecule type" value="Genomic_DNA"/>
</dbReference>
<protein>
    <submittedName>
        <fullName evidence="1">15714_t:CDS:1</fullName>
    </submittedName>
</protein>
<organism evidence="1 2">
    <name type="scientific">Funneliformis mosseae</name>
    <name type="common">Endomycorrhizal fungus</name>
    <name type="synonym">Glomus mosseae</name>
    <dbReference type="NCBI Taxonomy" id="27381"/>
    <lineage>
        <taxon>Eukaryota</taxon>
        <taxon>Fungi</taxon>
        <taxon>Fungi incertae sedis</taxon>
        <taxon>Mucoromycota</taxon>
        <taxon>Glomeromycotina</taxon>
        <taxon>Glomeromycetes</taxon>
        <taxon>Glomerales</taxon>
        <taxon>Glomeraceae</taxon>
        <taxon>Funneliformis</taxon>
    </lineage>
</organism>
<dbReference type="Proteomes" id="UP000789375">
    <property type="component" value="Unassembled WGS sequence"/>
</dbReference>
<dbReference type="AlphaFoldDB" id="A0A9N9DS33"/>